<name>A0ABR1LKS2_9PEZI</name>
<dbReference type="GeneID" id="92031129"/>
<comment type="caution">
    <text evidence="2">The sequence shown here is derived from an EMBL/GenBank/DDBJ whole genome shotgun (WGS) entry which is preliminary data.</text>
</comment>
<dbReference type="RefSeq" id="XP_066654226.1">
    <property type="nucleotide sequence ID" value="XM_066798223.1"/>
</dbReference>
<evidence type="ECO:0000313" key="2">
    <source>
        <dbReference type="EMBL" id="KAK7535810.1"/>
    </source>
</evidence>
<dbReference type="Proteomes" id="UP001360953">
    <property type="component" value="Unassembled WGS sequence"/>
</dbReference>
<proteinExistence type="predicted"/>
<gene>
    <name evidence="2" type="ORF">J3D65DRAFT_603619</name>
</gene>
<feature type="compositionally biased region" description="Polar residues" evidence="1">
    <location>
        <begin position="256"/>
        <end position="266"/>
    </location>
</feature>
<evidence type="ECO:0000256" key="1">
    <source>
        <dbReference type="SAM" id="MobiDB-lite"/>
    </source>
</evidence>
<sequence length="285" mass="31448">MEPASRGRSDAADHNDLPRRSLNAQAQRDASLTSSARPQVDPNLTVLQAMISDFEQRMTARLLALESRVHKRLDAIEDWQAAIVSSLDERFRTQGVADMEASKAYQYSLSAQYLDLAIEHDRPGRSIENHVQQCRTEKSSALPAISQNMEGLNKSAGRTKTSSGAQQAINARRPVTPAPLKSPATQPEVPLQPSQVPIQALLSTRTPGSIQSRQLQKSASTATQNSQEELPQRLPQDESSTTSIASRKRNTREDNSVQQDLHQNHQPPAAISQGKPDLKRRRLGK</sequence>
<feature type="compositionally biased region" description="Polar residues" evidence="1">
    <location>
        <begin position="22"/>
        <end position="37"/>
    </location>
</feature>
<keyword evidence="3" id="KW-1185">Reference proteome</keyword>
<organism evidence="2 3">
    <name type="scientific">Phyllosticta citribraziliensis</name>
    <dbReference type="NCBI Taxonomy" id="989973"/>
    <lineage>
        <taxon>Eukaryota</taxon>
        <taxon>Fungi</taxon>
        <taxon>Dikarya</taxon>
        <taxon>Ascomycota</taxon>
        <taxon>Pezizomycotina</taxon>
        <taxon>Dothideomycetes</taxon>
        <taxon>Dothideomycetes incertae sedis</taxon>
        <taxon>Botryosphaeriales</taxon>
        <taxon>Phyllostictaceae</taxon>
        <taxon>Phyllosticta</taxon>
    </lineage>
</organism>
<evidence type="ECO:0000313" key="3">
    <source>
        <dbReference type="Proteomes" id="UP001360953"/>
    </source>
</evidence>
<feature type="compositionally biased region" description="Basic and acidic residues" evidence="1">
    <location>
        <begin position="1"/>
        <end position="19"/>
    </location>
</feature>
<feature type="region of interest" description="Disordered" evidence="1">
    <location>
        <begin position="205"/>
        <end position="285"/>
    </location>
</feature>
<dbReference type="EMBL" id="JBBPEH010000007">
    <property type="protein sequence ID" value="KAK7535810.1"/>
    <property type="molecule type" value="Genomic_DNA"/>
</dbReference>
<feature type="compositionally biased region" description="Polar residues" evidence="1">
    <location>
        <begin position="205"/>
        <end position="229"/>
    </location>
</feature>
<feature type="compositionally biased region" description="Polar residues" evidence="1">
    <location>
        <begin position="154"/>
        <end position="169"/>
    </location>
</feature>
<accession>A0ABR1LKS2</accession>
<feature type="region of interest" description="Disordered" evidence="1">
    <location>
        <begin position="1"/>
        <end position="37"/>
    </location>
</feature>
<reference evidence="2 3" key="1">
    <citation type="submission" date="2024-04" db="EMBL/GenBank/DDBJ databases">
        <title>Phyllosticta paracitricarpa is synonymous to the EU quarantine fungus P. citricarpa based on phylogenomic analyses.</title>
        <authorList>
            <consortium name="Lawrence Berkeley National Laboratory"/>
            <person name="Van ingen-buijs V.A."/>
            <person name="Van westerhoven A.C."/>
            <person name="Haridas S."/>
            <person name="Skiadas P."/>
            <person name="Martin F."/>
            <person name="Groenewald J.Z."/>
            <person name="Crous P.W."/>
            <person name="Seidl M.F."/>
        </authorList>
    </citation>
    <scope>NUCLEOTIDE SEQUENCE [LARGE SCALE GENOMIC DNA]</scope>
    <source>
        <strain evidence="2 3">CPC 17464</strain>
    </source>
</reference>
<feature type="region of interest" description="Disordered" evidence="1">
    <location>
        <begin position="154"/>
        <end position="193"/>
    </location>
</feature>
<protein>
    <submittedName>
        <fullName evidence="2">Uncharacterized protein</fullName>
    </submittedName>
</protein>